<dbReference type="EMBL" id="JAFJZO010000036">
    <property type="protein sequence ID" value="KAG5490612.1"/>
    <property type="molecule type" value="Genomic_DNA"/>
</dbReference>
<gene>
    <name evidence="2" type="ORF">JKF63_00733</name>
</gene>
<sequence length="338" mass="38691">MIYALQQHTMSTGATSAVPFSAGLRFDRKAINGSPGKDTSPEIRHGIHHEEPPAADQTTGWVKHHRIESEEERLMRRAAEVRHCIEVELAPRQEEVDCVLRNRRRQLVELRRLLPSERFLNFRQRCARWRDELRLFEELVVQALMREAVGSAVRGGEVMDPARWRKSNQWPNIRNFLQLELHLCLAFEGNFSAGVTSSEQLKGGTAAIHQHLAALWRDHQDKILTHDFLDSYYRLRDVVEGWGSGWYARPSCVDAGDNIRTTAHSKSGYAASPSRACPFATWETLSPAERLNGYSTMCPRHLTEEVVHSLETLLATHFADVWRHVHTVIDSRDNWSST</sequence>
<accession>A0A836KYL3</accession>
<reference evidence="2 3" key="1">
    <citation type="submission" date="2021-02" db="EMBL/GenBank/DDBJ databases">
        <title>Porcisia hertigi Genome sequencing and assembly.</title>
        <authorList>
            <person name="Almutairi H."/>
            <person name="Gatherer D."/>
        </authorList>
    </citation>
    <scope>NUCLEOTIDE SEQUENCE [LARGE SCALE GENOMIC DNA]</scope>
    <source>
        <strain evidence="2 3">C119</strain>
    </source>
</reference>
<dbReference type="AlphaFoldDB" id="A0A836KYL3"/>
<evidence type="ECO:0000313" key="2">
    <source>
        <dbReference type="EMBL" id="KAG5490612.1"/>
    </source>
</evidence>
<feature type="region of interest" description="Disordered" evidence="1">
    <location>
        <begin position="30"/>
        <end position="58"/>
    </location>
</feature>
<keyword evidence="3" id="KW-1185">Reference proteome</keyword>
<evidence type="ECO:0000313" key="3">
    <source>
        <dbReference type="Proteomes" id="UP000674318"/>
    </source>
</evidence>
<comment type="caution">
    <text evidence="2">The sequence shown here is derived from an EMBL/GenBank/DDBJ whole genome shotgun (WGS) entry which is preliminary data.</text>
</comment>
<evidence type="ECO:0000256" key="1">
    <source>
        <dbReference type="SAM" id="MobiDB-lite"/>
    </source>
</evidence>
<dbReference type="OrthoDB" id="260482at2759"/>
<dbReference type="Proteomes" id="UP000674318">
    <property type="component" value="Unassembled WGS sequence"/>
</dbReference>
<dbReference type="GeneID" id="94286860"/>
<feature type="compositionally biased region" description="Basic and acidic residues" evidence="1">
    <location>
        <begin position="39"/>
        <end position="52"/>
    </location>
</feature>
<protein>
    <submittedName>
        <fullName evidence="2">Uncharacterized protein</fullName>
    </submittedName>
</protein>
<name>A0A836KYL3_9TRYP</name>
<organism evidence="2 3">
    <name type="scientific">Porcisia hertigi</name>
    <dbReference type="NCBI Taxonomy" id="2761500"/>
    <lineage>
        <taxon>Eukaryota</taxon>
        <taxon>Discoba</taxon>
        <taxon>Euglenozoa</taxon>
        <taxon>Kinetoplastea</taxon>
        <taxon>Metakinetoplastina</taxon>
        <taxon>Trypanosomatida</taxon>
        <taxon>Trypanosomatidae</taxon>
        <taxon>Leishmaniinae</taxon>
        <taxon>Porcisia</taxon>
    </lineage>
</organism>
<dbReference type="KEGG" id="phet:94286860"/>
<proteinExistence type="predicted"/>
<dbReference type="RefSeq" id="XP_067752940.1">
    <property type="nucleotide sequence ID" value="XM_067896783.1"/>
</dbReference>